<proteinExistence type="predicted"/>
<comment type="caution">
    <text evidence="1">The sequence shown here is derived from an EMBL/GenBank/DDBJ whole genome shotgun (WGS) entry which is preliminary data.</text>
</comment>
<protein>
    <recommendedName>
        <fullName evidence="3">Lipoprotein</fullName>
    </recommendedName>
</protein>
<dbReference type="RefSeq" id="WP_345429197.1">
    <property type="nucleotide sequence ID" value="NZ_BAABHK010000001.1"/>
</dbReference>
<organism evidence="1 2">
    <name type="scientific">Actinoallomurus vinaceus</name>
    <dbReference type="NCBI Taxonomy" id="1080074"/>
    <lineage>
        <taxon>Bacteria</taxon>
        <taxon>Bacillati</taxon>
        <taxon>Actinomycetota</taxon>
        <taxon>Actinomycetes</taxon>
        <taxon>Streptosporangiales</taxon>
        <taxon>Thermomonosporaceae</taxon>
        <taxon>Actinoallomurus</taxon>
    </lineage>
</organism>
<gene>
    <name evidence="1" type="ORF">GCM10023196_007720</name>
</gene>
<evidence type="ECO:0008006" key="3">
    <source>
        <dbReference type="Google" id="ProtNLM"/>
    </source>
</evidence>
<sequence length="178" mass="18714">MTARSGIRGARTARAGARLGPACAALLLTASCGVRSTSVIAGGDPAVAQQAVPQTTVYLARGGRLVPVRRVAFPGVPQAALNALWEQGAKIPEDAQGMSNPMADLDEFHAVYRSGDLPPRTLTAWYSSSRPVSDLLRAQIVCSGTAQPGIEEVQLIDPATSAGRWPLRCSSFRRYLAG</sequence>
<dbReference type="Proteomes" id="UP001501442">
    <property type="component" value="Unassembled WGS sequence"/>
</dbReference>
<dbReference type="EMBL" id="BAABHK010000001">
    <property type="protein sequence ID" value="GAA4621113.1"/>
    <property type="molecule type" value="Genomic_DNA"/>
</dbReference>
<evidence type="ECO:0000313" key="1">
    <source>
        <dbReference type="EMBL" id="GAA4621113.1"/>
    </source>
</evidence>
<accession>A0ABP8U3V4</accession>
<dbReference type="PROSITE" id="PS51257">
    <property type="entry name" value="PROKAR_LIPOPROTEIN"/>
    <property type="match status" value="1"/>
</dbReference>
<evidence type="ECO:0000313" key="2">
    <source>
        <dbReference type="Proteomes" id="UP001501442"/>
    </source>
</evidence>
<keyword evidence="2" id="KW-1185">Reference proteome</keyword>
<reference evidence="2" key="1">
    <citation type="journal article" date="2019" name="Int. J. Syst. Evol. Microbiol.">
        <title>The Global Catalogue of Microorganisms (GCM) 10K type strain sequencing project: providing services to taxonomists for standard genome sequencing and annotation.</title>
        <authorList>
            <consortium name="The Broad Institute Genomics Platform"/>
            <consortium name="The Broad Institute Genome Sequencing Center for Infectious Disease"/>
            <person name="Wu L."/>
            <person name="Ma J."/>
        </authorList>
    </citation>
    <scope>NUCLEOTIDE SEQUENCE [LARGE SCALE GENOMIC DNA]</scope>
    <source>
        <strain evidence="2">JCM 17939</strain>
    </source>
</reference>
<name>A0ABP8U3V4_9ACTN</name>